<reference evidence="2" key="1">
    <citation type="submission" date="2019-08" db="EMBL/GenBank/DDBJ databases">
        <authorList>
            <person name="Kucharzyk K."/>
            <person name="Murdoch R.W."/>
            <person name="Higgins S."/>
            <person name="Loffler F."/>
        </authorList>
    </citation>
    <scope>NUCLEOTIDE SEQUENCE</scope>
</reference>
<dbReference type="AlphaFoldDB" id="A0A645CL63"/>
<dbReference type="EMBL" id="VSSQ01028099">
    <property type="protein sequence ID" value="MPM77675.1"/>
    <property type="molecule type" value="Genomic_DNA"/>
</dbReference>
<protein>
    <submittedName>
        <fullName evidence="2">Uncharacterized protein</fullName>
    </submittedName>
</protein>
<accession>A0A645CL63</accession>
<comment type="caution">
    <text evidence="2">The sequence shown here is derived from an EMBL/GenBank/DDBJ whole genome shotgun (WGS) entry which is preliminary data.</text>
</comment>
<feature type="region of interest" description="Disordered" evidence="1">
    <location>
        <begin position="1"/>
        <end position="95"/>
    </location>
</feature>
<feature type="compositionally biased region" description="Low complexity" evidence="1">
    <location>
        <begin position="77"/>
        <end position="95"/>
    </location>
</feature>
<sequence>MSGAGRVPRCRPAAAGTPARRIRNRAARRPSISSTLTSTRRSRSGSSADVSSASVTSPTAGMAPSRNMNQPARVSYGPSGSTIPVSSSKSSSEVSPSISLVLGAAGVASSTMSYSSVISPTSSSTRSSIVTMPAVPPYSSRTIAMWLDTRRISASA</sequence>
<gene>
    <name evidence="2" type="ORF">SDC9_124683</name>
</gene>
<name>A0A645CL63_9ZZZZ</name>
<evidence type="ECO:0000256" key="1">
    <source>
        <dbReference type="SAM" id="MobiDB-lite"/>
    </source>
</evidence>
<proteinExistence type="predicted"/>
<evidence type="ECO:0000313" key="2">
    <source>
        <dbReference type="EMBL" id="MPM77675.1"/>
    </source>
</evidence>
<organism evidence="2">
    <name type="scientific">bioreactor metagenome</name>
    <dbReference type="NCBI Taxonomy" id="1076179"/>
    <lineage>
        <taxon>unclassified sequences</taxon>
        <taxon>metagenomes</taxon>
        <taxon>ecological metagenomes</taxon>
    </lineage>
</organism>
<feature type="compositionally biased region" description="Low complexity" evidence="1">
    <location>
        <begin position="29"/>
        <end position="61"/>
    </location>
</feature>